<organism evidence="2 3">
    <name type="scientific">Pholiota conissans</name>
    <dbReference type="NCBI Taxonomy" id="109636"/>
    <lineage>
        <taxon>Eukaryota</taxon>
        <taxon>Fungi</taxon>
        <taxon>Dikarya</taxon>
        <taxon>Basidiomycota</taxon>
        <taxon>Agaricomycotina</taxon>
        <taxon>Agaricomycetes</taxon>
        <taxon>Agaricomycetidae</taxon>
        <taxon>Agaricales</taxon>
        <taxon>Agaricineae</taxon>
        <taxon>Strophariaceae</taxon>
        <taxon>Pholiota</taxon>
    </lineage>
</organism>
<accession>A0A9P5YMZ9</accession>
<dbReference type="AlphaFoldDB" id="A0A9P5YMZ9"/>
<evidence type="ECO:0000313" key="2">
    <source>
        <dbReference type="EMBL" id="KAF9471585.1"/>
    </source>
</evidence>
<reference evidence="2" key="1">
    <citation type="submission" date="2020-11" db="EMBL/GenBank/DDBJ databases">
        <authorList>
            <consortium name="DOE Joint Genome Institute"/>
            <person name="Ahrendt S."/>
            <person name="Riley R."/>
            <person name="Andreopoulos W."/>
            <person name="Labutti K."/>
            <person name="Pangilinan J."/>
            <person name="Ruiz-Duenas F.J."/>
            <person name="Barrasa J.M."/>
            <person name="Sanchez-Garcia M."/>
            <person name="Camarero S."/>
            <person name="Miyauchi S."/>
            <person name="Serrano A."/>
            <person name="Linde D."/>
            <person name="Babiker R."/>
            <person name="Drula E."/>
            <person name="Ayuso-Fernandez I."/>
            <person name="Pacheco R."/>
            <person name="Padilla G."/>
            <person name="Ferreira P."/>
            <person name="Barriuso J."/>
            <person name="Kellner H."/>
            <person name="Castanera R."/>
            <person name="Alfaro M."/>
            <person name="Ramirez L."/>
            <person name="Pisabarro A.G."/>
            <person name="Kuo A."/>
            <person name="Tritt A."/>
            <person name="Lipzen A."/>
            <person name="He G."/>
            <person name="Yan M."/>
            <person name="Ng V."/>
            <person name="Cullen D."/>
            <person name="Martin F."/>
            <person name="Rosso M.-N."/>
            <person name="Henrissat B."/>
            <person name="Hibbett D."/>
            <person name="Martinez A.T."/>
            <person name="Grigoriev I.V."/>
        </authorList>
    </citation>
    <scope>NUCLEOTIDE SEQUENCE</scope>
    <source>
        <strain evidence="2">CIRM-BRFM 674</strain>
    </source>
</reference>
<sequence length="84" mass="9529">MYRQNDEHRHAPMPVYFKLGTHHSIPPSSAPRRSTRTKDSPCSVPSSRLLAHPDKHRHAHAYSNLCVRHPKPPPYESTRTTGGP</sequence>
<feature type="region of interest" description="Disordered" evidence="1">
    <location>
        <begin position="1"/>
        <end position="84"/>
    </location>
</feature>
<gene>
    <name evidence="2" type="ORF">BDN70DRAFT_557224</name>
</gene>
<protein>
    <submittedName>
        <fullName evidence="2">Uncharacterized protein</fullName>
    </submittedName>
</protein>
<proteinExistence type="predicted"/>
<comment type="caution">
    <text evidence="2">The sequence shown here is derived from an EMBL/GenBank/DDBJ whole genome shotgun (WGS) entry which is preliminary data.</text>
</comment>
<evidence type="ECO:0000256" key="1">
    <source>
        <dbReference type="SAM" id="MobiDB-lite"/>
    </source>
</evidence>
<name>A0A9P5YMZ9_9AGAR</name>
<feature type="compositionally biased region" description="Basic and acidic residues" evidence="1">
    <location>
        <begin position="1"/>
        <end position="10"/>
    </location>
</feature>
<dbReference type="Proteomes" id="UP000807469">
    <property type="component" value="Unassembled WGS sequence"/>
</dbReference>
<dbReference type="EMBL" id="MU155657">
    <property type="protein sequence ID" value="KAF9471585.1"/>
    <property type="molecule type" value="Genomic_DNA"/>
</dbReference>
<evidence type="ECO:0000313" key="3">
    <source>
        <dbReference type="Proteomes" id="UP000807469"/>
    </source>
</evidence>
<keyword evidence="3" id="KW-1185">Reference proteome</keyword>